<accession>A0ABY6RCV2</accession>
<evidence type="ECO:0000313" key="1">
    <source>
        <dbReference type="EMBL" id="VAZ88146.1"/>
    </source>
</evidence>
<evidence type="ECO:0000313" key="2">
    <source>
        <dbReference type="Proteomes" id="UP000271464"/>
    </source>
</evidence>
<keyword evidence="2" id="KW-1185">Reference proteome</keyword>
<dbReference type="Proteomes" id="UP000271464">
    <property type="component" value="Unassembled WGS sequence"/>
</dbReference>
<sequence length="91" mass="10278">MTNTVIVTITEIGGEPMLDMQAIALLFGVEVTAVEALPIINGHIRIPREWARRGKRRAREAMAHNGSDFILDGIRYWARHDYGADLEVVYQ</sequence>
<comment type="caution">
    <text evidence="1">The sequence shown here is derived from an EMBL/GenBank/DDBJ whole genome shotgun (WGS) entry which is preliminary data.</text>
</comment>
<gene>
    <name evidence="1" type="ORF">LAUMK4_00605</name>
</gene>
<dbReference type="GeneID" id="66599333"/>
<proteinExistence type="predicted"/>
<protein>
    <submittedName>
        <fullName evidence="1">Uncharacterized protein</fullName>
    </submittedName>
</protein>
<reference evidence="1 2" key="1">
    <citation type="submission" date="2018-09" db="EMBL/GenBank/DDBJ databases">
        <authorList>
            <person name="Tagini F."/>
        </authorList>
    </citation>
    <scope>NUCLEOTIDE SEQUENCE [LARGE SCALE GENOMIC DNA]</scope>
    <source>
        <strain evidence="1 2">MK4</strain>
    </source>
</reference>
<organism evidence="1 2">
    <name type="scientific">Mycobacterium persicum</name>
    <dbReference type="NCBI Taxonomy" id="1487726"/>
    <lineage>
        <taxon>Bacteria</taxon>
        <taxon>Bacillati</taxon>
        <taxon>Actinomycetota</taxon>
        <taxon>Actinomycetes</taxon>
        <taxon>Mycobacteriales</taxon>
        <taxon>Mycobacteriaceae</taxon>
        <taxon>Mycobacterium</taxon>
    </lineage>
</organism>
<dbReference type="RefSeq" id="WP_240316566.1">
    <property type="nucleotide sequence ID" value="NZ_LWCM01000143.1"/>
</dbReference>
<dbReference type="EMBL" id="UPHM01000012">
    <property type="protein sequence ID" value="VAZ88146.1"/>
    <property type="molecule type" value="Genomic_DNA"/>
</dbReference>
<name>A0ABY6RCV2_9MYCO</name>